<organism evidence="2 3">
    <name type="scientific">Paractinoplanes toevensis</name>
    <dbReference type="NCBI Taxonomy" id="571911"/>
    <lineage>
        <taxon>Bacteria</taxon>
        <taxon>Bacillati</taxon>
        <taxon>Actinomycetota</taxon>
        <taxon>Actinomycetes</taxon>
        <taxon>Micromonosporales</taxon>
        <taxon>Micromonosporaceae</taxon>
        <taxon>Paractinoplanes</taxon>
    </lineage>
</organism>
<feature type="region of interest" description="Disordered" evidence="1">
    <location>
        <begin position="60"/>
        <end position="92"/>
    </location>
</feature>
<comment type="caution">
    <text evidence="2">The sequence shown here is derived from an EMBL/GenBank/DDBJ whole genome shotgun (WGS) entry which is preliminary data.</text>
</comment>
<evidence type="ECO:0000313" key="2">
    <source>
        <dbReference type="EMBL" id="GIM98044.1"/>
    </source>
</evidence>
<sequence>MTRDLTALAADLAAAGTAELTRAPATARRGYACIGWLPDQRRADCRAYFAVVDELTAPHRRRTSTTTRLADDLPGVDRRGVTPLHAPQENPS</sequence>
<proteinExistence type="predicted"/>
<gene>
    <name evidence="2" type="ORF">Ato02nite_098370</name>
</gene>
<dbReference type="RefSeq" id="WP_213013664.1">
    <property type="nucleotide sequence ID" value="NZ_BOQN01000177.1"/>
</dbReference>
<keyword evidence="3" id="KW-1185">Reference proteome</keyword>
<name>A0A919WD59_9ACTN</name>
<feature type="compositionally biased region" description="Basic and acidic residues" evidence="1">
    <location>
        <begin position="69"/>
        <end position="80"/>
    </location>
</feature>
<reference evidence="2 3" key="1">
    <citation type="submission" date="2021-03" db="EMBL/GenBank/DDBJ databases">
        <title>Whole genome shotgun sequence of Actinoplanes toevensis NBRC 105298.</title>
        <authorList>
            <person name="Komaki H."/>
            <person name="Tamura T."/>
        </authorList>
    </citation>
    <scope>NUCLEOTIDE SEQUENCE [LARGE SCALE GENOMIC DNA]</scope>
    <source>
        <strain evidence="2 3">NBRC 105298</strain>
    </source>
</reference>
<evidence type="ECO:0000256" key="1">
    <source>
        <dbReference type="SAM" id="MobiDB-lite"/>
    </source>
</evidence>
<evidence type="ECO:0000313" key="3">
    <source>
        <dbReference type="Proteomes" id="UP000677082"/>
    </source>
</evidence>
<accession>A0A919WD59</accession>
<dbReference type="Proteomes" id="UP000677082">
    <property type="component" value="Unassembled WGS sequence"/>
</dbReference>
<dbReference type="AlphaFoldDB" id="A0A919WD59"/>
<dbReference type="EMBL" id="BOQN01000177">
    <property type="protein sequence ID" value="GIM98044.1"/>
    <property type="molecule type" value="Genomic_DNA"/>
</dbReference>
<protein>
    <submittedName>
        <fullName evidence="2">Uncharacterized protein</fullName>
    </submittedName>
</protein>